<name>A0ABY9T2T0_BREBE</name>
<dbReference type="InterPro" id="IPR007438">
    <property type="entry name" value="DUF488"/>
</dbReference>
<protein>
    <submittedName>
        <fullName evidence="1">DUF488 domain-containing protein</fullName>
    </submittedName>
</protein>
<sequence>MIVTTIGFSKKSLRTFATALQHHQVNRVIDTRLQNTSQLAGFAKKEDLSYILELLNIEYLHELSLAPTEELLKAIKQKEVSWKEFETTFLDLLQQRKIETKINDWVGDKVPCFLCSEEKPHHCHRKLVVEYLREFDPRMEIVHL</sequence>
<keyword evidence="2" id="KW-1185">Reference proteome</keyword>
<dbReference type="Pfam" id="PF04343">
    <property type="entry name" value="DUF488"/>
    <property type="match status" value="1"/>
</dbReference>
<evidence type="ECO:0000313" key="2">
    <source>
        <dbReference type="Proteomes" id="UP001256827"/>
    </source>
</evidence>
<organism evidence="1 2">
    <name type="scientific">Brevibacillus brevis</name>
    <name type="common">Bacillus brevis</name>
    <dbReference type="NCBI Taxonomy" id="1393"/>
    <lineage>
        <taxon>Bacteria</taxon>
        <taxon>Bacillati</taxon>
        <taxon>Bacillota</taxon>
        <taxon>Bacilli</taxon>
        <taxon>Bacillales</taxon>
        <taxon>Paenibacillaceae</taxon>
        <taxon>Brevibacillus</taxon>
    </lineage>
</organism>
<proteinExistence type="predicted"/>
<dbReference type="RefSeq" id="WP_310766262.1">
    <property type="nucleotide sequence ID" value="NZ_CP134050.1"/>
</dbReference>
<dbReference type="Proteomes" id="UP001256827">
    <property type="component" value="Chromosome"/>
</dbReference>
<dbReference type="PANTHER" id="PTHR39337:SF1">
    <property type="entry name" value="BLR5642 PROTEIN"/>
    <property type="match status" value="1"/>
</dbReference>
<dbReference type="EMBL" id="CP134050">
    <property type="protein sequence ID" value="WNC14321.1"/>
    <property type="molecule type" value="Genomic_DNA"/>
</dbReference>
<accession>A0ABY9T2T0</accession>
<dbReference type="PANTHER" id="PTHR39337">
    <property type="entry name" value="BLR5642 PROTEIN"/>
    <property type="match status" value="1"/>
</dbReference>
<reference evidence="1 2" key="1">
    <citation type="submission" date="2023-09" db="EMBL/GenBank/DDBJ databases">
        <title>Complete Genome and Methylome dissection of Bacillus brevis NEB573 original source of BbsI restriction endonuclease.</title>
        <authorList>
            <person name="Fomenkov A."/>
            <person name="Roberts R.D."/>
        </authorList>
    </citation>
    <scope>NUCLEOTIDE SEQUENCE [LARGE SCALE GENOMIC DNA]</scope>
    <source>
        <strain evidence="1 2">NEB573</strain>
    </source>
</reference>
<gene>
    <name evidence="1" type="ORF">RGB73_27210</name>
</gene>
<evidence type="ECO:0000313" key="1">
    <source>
        <dbReference type="EMBL" id="WNC14321.1"/>
    </source>
</evidence>